<comment type="caution">
    <text evidence="1">The sequence shown here is derived from an EMBL/GenBank/DDBJ whole genome shotgun (WGS) entry which is preliminary data.</text>
</comment>
<organism evidence="1 2">
    <name type="scientific">Pseudoalteromonas fuliginea</name>
    <dbReference type="NCBI Taxonomy" id="1872678"/>
    <lineage>
        <taxon>Bacteria</taxon>
        <taxon>Pseudomonadati</taxon>
        <taxon>Pseudomonadota</taxon>
        <taxon>Gammaproteobacteria</taxon>
        <taxon>Alteromonadales</taxon>
        <taxon>Pseudoalteromonadaceae</taxon>
        <taxon>Pseudoalteromonas</taxon>
    </lineage>
</organism>
<proteinExistence type="predicted"/>
<evidence type="ECO:0000313" key="2">
    <source>
        <dbReference type="Proteomes" id="UP000027154"/>
    </source>
</evidence>
<reference evidence="1 2" key="1">
    <citation type="submission" date="2014-04" db="EMBL/GenBank/DDBJ databases">
        <title>Pseudoalteromonas galatheae sp. nov., isolated from a deep-sea polychaete near Canal Concepcion, Chile.</title>
        <authorList>
            <person name="Machado H.R."/>
            <person name="Gram L."/>
            <person name="Vynne N.G."/>
        </authorList>
    </citation>
    <scope>NUCLEOTIDE SEQUENCE [LARGE SCALE GENOMIC DNA]</scope>
    <source>
        <strain evidence="1 2">KMM216</strain>
    </source>
</reference>
<dbReference type="EMBL" id="JJNZ01000002">
    <property type="protein sequence ID" value="KDC53492.1"/>
    <property type="molecule type" value="Genomic_DNA"/>
</dbReference>
<accession>A0ABD3YDJ3</accession>
<dbReference type="Proteomes" id="UP000027154">
    <property type="component" value="Unassembled WGS sequence"/>
</dbReference>
<protein>
    <submittedName>
        <fullName evidence="1">Uncharacterized protein</fullName>
    </submittedName>
</protein>
<sequence length="94" mass="10660">MEFDHGARFVTMQAKKASYKGKSPQGLIHRAAHVWHLYCVITAWLKLKYCTGVRCLKTVHSAENSISKDKPLLGDLINLNIVTLYVSTLHKNYS</sequence>
<gene>
    <name evidence="1" type="ORF">DC53_00695</name>
</gene>
<evidence type="ECO:0000313" key="1">
    <source>
        <dbReference type="EMBL" id="KDC53492.1"/>
    </source>
</evidence>
<name>A0ABD3YDJ3_9GAMM</name>
<dbReference type="AlphaFoldDB" id="A0ABD3YDJ3"/>